<keyword evidence="3" id="KW-1133">Transmembrane helix</keyword>
<keyword evidence="4" id="KW-0614">Plasmid</keyword>
<dbReference type="Proteomes" id="UP001056855">
    <property type="component" value="Plasmid unnamed3"/>
</dbReference>
<geneLocation type="plasmid" evidence="4 5">
    <name>unnamed3</name>
</geneLocation>
<keyword evidence="5" id="KW-1185">Reference proteome</keyword>
<gene>
    <name evidence="4" type="ORF">NGM29_20990</name>
</gene>
<feature type="transmembrane region" description="Helical" evidence="3">
    <location>
        <begin position="6"/>
        <end position="26"/>
    </location>
</feature>
<sequence>MQDPNLFLAALLGVIGLASTGAGFLYRRDGKQQEDIDKNGKAISDLDRGFVQLTTRLFGHPDDDSDRGAVSQRATEIQRAEEDIESLSAEIHSVKDQSEQNGTSIEHLEARVAQHAHSTQRALHRIETHLDDDIVRDDGGDLFPDGGEEDE</sequence>
<evidence type="ECO:0000256" key="2">
    <source>
        <dbReference type="SAM" id="MobiDB-lite"/>
    </source>
</evidence>
<keyword evidence="1" id="KW-0175">Coiled coil</keyword>
<feature type="coiled-coil region" evidence="1">
    <location>
        <begin position="70"/>
        <end position="97"/>
    </location>
</feature>
<name>A0A9E7NEP9_9EURY</name>
<dbReference type="EMBL" id="CP100358">
    <property type="protein sequence ID" value="UTF55971.1"/>
    <property type="molecule type" value="Genomic_DNA"/>
</dbReference>
<evidence type="ECO:0000313" key="5">
    <source>
        <dbReference type="Proteomes" id="UP001056855"/>
    </source>
</evidence>
<dbReference type="AlphaFoldDB" id="A0A9E7NEP9"/>
<dbReference type="RefSeq" id="WP_254161525.1">
    <property type="nucleotide sequence ID" value="NZ_CP100358.1"/>
</dbReference>
<evidence type="ECO:0000256" key="3">
    <source>
        <dbReference type="SAM" id="Phobius"/>
    </source>
</evidence>
<proteinExistence type="predicted"/>
<evidence type="ECO:0000256" key="1">
    <source>
        <dbReference type="SAM" id="Coils"/>
    </source>
</evidence>
<reference evidence="4" key="1">
    <citation type="submission" date="2022-06" db="EMBL/GenBank/DDBJ databases">
        <title>Diverse halophilic archaea isolated from saline environments.</title>
        <authorList>
            <person name="Cui H.-L."/>
        </authorList>
    </citation>
    <scope>NUCLEOTIDE SEQUENCE</scope>
    <source>
        <strain evidence="4">WLHS1</strain>
        <plasmid evidence="4">unnamed3</plasmid>
    </source>
</reference>
<accession>A0A9E7NEP9</accession>
<keyword evidence="3" id="KW-0472">Membrane</keyword>
<dbReference type="GeneID" id="73292578"/>
<evidence type="ECO:0000313" key="4">
    <source>
        <dbReference type="EMBL" id="UTF55971.1"/>
    </source>
</evidence>
<protein>
    <submittedName>
        <fullName evidence="4">Uncharacterized protein</fullName>
    </submittedName>
</protein>
<organism evidence="4 5">
    <name type="scientific">Natronosalvus rutilus</name>
    <dbReference type="NCBI Taxonomy" id="2953753"/>
    <lineage>
        <taxon>Archaea</taxon>
        <taxon>Methanobacteriati</taxon>
        <taxon>Methanobacteriota</taxon>
        <taxon>Stenosarchaea group</taxon>
        <taxon>Halobacteria</taxon>
        <taxon>Halobacteriales</taxon>
        <taxon>Natrialbaceae</taxon>
        <taxon>Natronosalvus</taxon>
    </lineage>
</organism>
<dbReference type="KEGG" id="sawl:NGM29_20990"/>
<feature type="region of interest" description="Disordered" evidence="2">
    <location>
        <begin position="132"/>
        <end position="151"/>
    </location>
</feature>
<keyword evidence="3" id="KW-0812">Transmembrane</keyword>